<dbReference type="PANTHER" id="PTHR30472">
    <property type="entry name" value="FERRIC ENTEROBACTIN TRANSPORT SYSTEM PERMEASE PROTEIN"/>
    <property type="match status" value="1"/>
</dbReference>
<dbReference type="Proteomes" id="UP000031672">
    <property type="component" value="Unassembled WGS sequence"/>
</dbReference>
<dbReference type="GO" id="GO:0005886">
    <property type="term" value="C:plasma membrane"/>
    <property type="evidence" value="ECO:0007669"/>
    <property type="project" value="UniProtKB-SubCell"/>
</dbReference>
<dbReference type="GO" id="GO:0022857">
    <property type="term" value="F:transmembrane transporter activity"/>
    <property type="evidence" value="ECO:0007669"/>
    <property type="project" value="InterPro"/>
</dbReference>
<dbReference type="PANTHER" id="PTHR30472:SF19">
    <property type="entry name" value="PETROBACTIN IMPORT SYSTEM PERMEASE PROTEIN YCLO"/>
    <property type="match status" value="1"/>
</dbReference>
<evidence type="ECO:0000256" key="8">
    <source>
        <dbReference type="ARBA" id="ARBA00023136"/>
    </source>
</evidence>
<keyword evidence="4" id="KW-1003">Cell membrane</keyword>
<dbReference type="InterPro" id="IPR037294">
    <property type="entry name" value="ABC_BtuC-like"/>
</dbReference>
<evidence type="ECO:0000256" key="1">
    <source>
        <dbReference type="ARBA" id="ARBA00004651"/>
    </source>
</evidence>
<dbReference type="GO" id="GO:0033214">
    <property type="term" value="P:siderophore-iron import into cell"/>
    <property type="evidence" value="ECO:0007669"/>
    <property type="project" value="TreeGrafter"/>
</dbReference>
<feature type="transmembrane region" description="Helical" evidence="9">
    <location>
        <begin position="264"/>
        <end position="284"/>
    </location>
</feature>
<evidence type="ECO:0000256" key="6">
    <source>
        <dbReference type="ARBA" id="ARBA00022989"/>
    </source>
</evidence>
<dbReference type="FunFam" id="1.10.3470.10:FF:000004">
    <property type="entry name" value="Iron compound ABC transporter, permease"/>
    <property type="match status" value="1"/>
</dbReference>
<dbReference type="Gene3D" id="1.10.3470.10">
    <property type="entry name" value="ABC transporter involved in vitamin B12 uptake, BtuC"/>
    <property type="match status" value="1"/>
</dbReference>
<name>A0A0C2NH06_9VIBR</name>
<dbReference type="STRING" id="1461322.OJ16_19110"/>
<keyword evidence="5 9" id="KW-0812">Transmembrane</keyword>
<feature type="transmembrane region" description="Helical" evidence="9">
    <location>
        <begin position="224"/>
        <end position="252"/>
    </location>
</feature>
<evidence type="ECO:0000256" key="2">
    <source>
        <dbReference type="ARBA" id="ARBA00007935"/>
    </source>
</evidence>
<comment type="subcellular location">
    <subcellularLocation>
        <location evidence="1">Cell membrane</location>
        <topology evidence="1">Multi-pass membrane protein</topology>
    </subcellularLocation>
</comment>
<dbReference type="PROSITE" id="PS51257">
    <property type="entry name" value="PROKAR_LIPOPROTEIN"/>
    <property type="match status" value="1"/>
</dbReference>
<keyword evidence="6 9" id="KW-1133">Transmembrane helix</keyword>
<feature type="transmembrane region" description="Helical" evidence="9">
    <location>
        <begin position="130"/>
        <end position="155"/>
    </location>
</feature>
<dbReference type="InterPro" id="IPR000522">
    <property type="entry name" value="ABC_transptr_permease_BtuC"/>
</dbReference>
<organism evidence="10 11">
    <name type="scientific">Vibrio renipiscarius</name>
    <dbReference type="NCBI Taxonomy" id="1461322"/>
    <lineage>
        <taxon>Bacteria</taxon>
        <taxon>Pseudomonadati</taxon>
        <taxon>Pseudomonadota</taxon>
        <taxon>Gammaproteobacteria</taxon>
        <taxon>Vibrionales</taxon>
        <taxon>Vibrionaceae</taxon>
        <taxon>Vibrio</taxon>
    </lineage>
</organism>
<keyword evidence="7" id="KW-0408">Iron</keyword>
<evidence type="ECO:0000313" key="11">
    <source>
        <dbReference type="Proteomes" id="UP000031672"/>
    </source>
</evidence>
<comment type="caution">
    <text evidence="10">The sequence shown here is derived from an EMBL/GenBank/DDBJ whole genome shotgun (WGS) entry which is preliminary data.</text>
</comment>
<evidence type="ECO:0000313" key="10">
    <source>
        <dbReference type="EMBL" id="KII75393.1"/>
    </source>
</evidence>
<keyword evidence="8 9" id="KW-0472">Membrane</keyword>
<dbReference type="SUPFAM" id="SSF81345">
    <property type="entry name" value="ABC transporter involved in vitamin B12 uptake, BtuC"/>
    <property type="match status" value="1"/>
</dbReference>
<reference evidence="10 11" key="1">
    <citation type="submission" date="2014-11" db="EMBL/GenBank/DDBJ databases">
        <title>Draft Genome Sequence of Vibrio piscirenalis strains CECT 8603T and CECT 8604, two marine Gammaproteobacterium isolated from cultured gilthead sea bream (Sparus aurata).</title>
        <authorList>
            <person name="Arahal D.R."/>
            <person name="Rodrigo-Torres L."/>
            <person name="Lucena T."/>
            <person name="Pujalte M.J."/>
        </authorList>
    </citation>
    <scope>NUCLEOTIDE SEQUENCE [LARGE SCALE GENOMIC DNA]</scope>
    <source>
        <strain evidence="10 11">DCR 1-4-2</strain>
    </source>
</reference>
<dbReference type="EMBL" id="JTKH01000025">
    <property type="protein sequence ID" value="KII75393.1"/>
    <property type="molecule type" value="Genomic_DNA"/>
</dbReference>
<feature type="transmembrane region" description="Helical" evidence="9">
    <location>
        <begin position="290"/>
        <end position="311"/>
    </location>
</feature>
<feature type="transmembrane region" description="Helical" evidence="9">
    <location>
        <begin position="104"/>
        <end position="123"/>
    </location>
</feature>
<feature type="transmembrane region" description="Helical" evidence="9">
    <location>
        <begin position="78"/>
        <end position="98"/>
    </location>
</feature>
<protein>
    <submittedName>
        <fullName evidence="10">ABC transporter permease</fullName>
    </submittedName>
</protein>
<dbReference type="RefSeq" id="WP_040993034.1">
    <property type="nucleotide sequence ID" value="NZ_JTKH01000025.1"/>
</dbReference>
<gene>
    <name evidence="10" type="ORF">OJ16_19110</name>
</gene>
<dbReference type="OrthoDB" id="9796260at2"/>
<sequence length="316" mass="35012">MQDRTKLLGLAIIAIVFACLFIGIGLNADNYEYFLSRRVPKVLAMILAGVAIGQSALAFQTITNNRILTPSIMGFDALYMFTQTIVVVMFGGLSAYVLNDYLNFTLSVTVMLGFSMVLFGFYFRGNKQNLMMLLLLGVILGQLFGSISSFLTMLLDPNDFATLQDSMFASFNNIKVELVYLCTPLLMVVSALLFRLNRVLDVFWLDKDNATSLGIDVKRVTMQVLMLSACLIAISTALIGPIMFFGLLVTNLAREMLRSYQHRVLLLGVSLLSVASLLAGQWIVENLFGFSTTLSVVINFIGGIYFLSMLLRNKIV</sequence>
<dbReference type="AlphaFoldDB" id="A0A0C2NH06"/>
<evidence type="ECO:0000256" key="9">
    <source>
        <dbReference type="SAM" id="Phobius"/>
    </source>
</evidence>
<dbReference type="CDD" id="cd06550">
    <property type="entry name" value="TM_ABC_iron-siderophores_like"/>
    <property type="match status" value="1"/>
</dbReference>
<comment type="similarity">
    <text evidence="2">Belongs to the binding-protein-dependent transport system permease family. FecCD subfamily.</text>
</comment>
<evidence type="ECO:0000256" key="4">
    <source>
        <dbReference type="ARBA" id="ARBA00022475"/>
    </source>
</evidence>
<keyword evidence="11" id="KW-1185">Reference proteome</keyword>
<keyword evidence="3" id="KW-0813">Transport</keyword>
<evidence type="ECO:0000256" key="7">
    <source>
        <dbReference type="ARBA" id="ARBA00023004"/>
    </source>
</evidence>
<accession>A0A0C2NH06</accession>
<feature type="transmembrane region" description="Helical" evidence="9">
    <location>
        <begin position="7"/>
        <end position="26"/>
    </location>
</feature>
<evidence type="ECO:0000256" key="5">
    <source>
        <dbReference type="ARBA" id="ARBA00022692"/>
    </source>
</evidence>
<accession>A0A0C2K0F0</accession>
<feature type="transmembrane region" description="Helical" evidence="9">
    <location>
        <begin position="38"/>
        <end position="57"/>
    </location>
</feature>
<dbReference type="Pfam" id="PF01032">
    <property type="entry name" value="FecCD"/>
    <property type="match status" value="1"/>
</dbReference>
<evidence type="ECO:0000256" key="3">
    <source>
        <dbReference type="ARBA" id="ARBA00022448"/>
    </source>
</evidence>
<proteinExistence type="inferred from homology"/>